<feature type="domain" description="C2H2-type" evidence="2">
    <location>
        <begin position="810"/>
        <end position="837"/>
    </location>
</feature>
<feature type="domain" description="C2H2-type" evidence="2">
    <location>
        <begin position="896"/>
        <end position="916"/>
    </location>
</feature>
<dbReference type="Gene3D" id="3.30.160.60">
    <property type="entry name" value="Classic Zinc Finger"/>
    <property type="match status" value="1"/>
</dbReference>
<feature type="region of interest" description="Disordered" evidence="1">
    <location>
        <begin position="873"/>
        <end position="894"/>
    </location>
</feature>
<accession>A0A8T9B8Q3</accession>
<comment type="caution">
    <text evidence="3">The sequence shown here is derived from an EMBL/GenBank/DDBJ whole genome shotgun (WGS) entry which is preliminary data.</text>
</comment>
<feature type="region of interest" description="Disordered" evidence="1">
    <location>
        <begin position="52"/>
        <end position="130"/>
    </location>
</feature>
<dbReference type="AlphaFoldDB" id="A0A8T9B8Q3"/>
<keyword evidence="4" id="KW-1185">Reference proteome</keyword>
<sequence>MASHKRKEYDPILTAGTSGAATQPKFMHSLKCSELKCIHYIYGFHSRDSLESHKRQHHKIPSEPASSSQTQSSLSLNLSEPSPGTGQQRRPSPPPVYIFQRNRRNPLSPGSRPQWEGWESSAASSQDIHPRRIPNTVQTMSTPYSAPALIQPVAEEISRRSSAHSNLTYSFIPEYPASSENIASLQKDKSQHPAKRIRPNTEILDDTRLMREVGPCLRCKILKKKCDTRDPCSLCPEQDSLAEGDYWKVLGCYRGPLVSLAEILVPDEGPIQDQYSRDPPLPGFVSSASERFIANWMSEDAPKLHYSELKDEFGLLWVGNVEAQSQVQPLMPPAYVLIQGCEEGSRISSLLTLSAKLSSSREIELKKFPVLSCAKDMMREAFIFSRIHQSWSKERYTPGIRLYDRYYILYQCARNFLASFDDMTLRRSSLDPKDWIATFCALCFMHATICFLCDGFSLVRYEERQFLGPDSIALESVYKALVSTFMWSTPSLLDDEAASMHYETRELLSDLRLLVLKDQWEEHGIQTTKDFLMEIANGSLDLVSTFSVQQNSAIRPESAGIRTQSPEIGLEPTLNPRVSERTPSALSNFSLDHSTSGNVTLEGASTAMSNKPTYQKSRHERVYCKSCEDHPEGFRGEHELRRHEDRAHRSTIKKWICVQPTDPGSHPVPETLLSKCKSCLQPKKYGRGRSKHTENRGEHEGEDWPPMSELKHWMKEIEEPAEDKPVAVNEERLVYANESSYPRLDSTSTNMTTASNITKQLTDAILEHMKQASKENYQASPLQRCPHPDCGRQFTDLKAHMLTHQIERPEKCPITTCEYHTKGFARKYDKNRHTLSHYRGVLACPFCPGIDTPAQKSFSRADVLKRHLTSAHGVDQAPPSMWNSTASDSVASGKKGKCSICKKEYGGPQAFYEHLNDCVLAVIAPAALVGV</sequence>
<feature type="domain" description="C2H2-type" evidence="2">
    <location>
        <begin position="30"/>
        <end position="57"/>
    </location>
</feature>
<feature type="region of interest" description="Disordered" evidence="1">
    <location>
        <begin position="684"/>
        <end position="706"/>
    </location>
</feature>
<gene>
    <name evidence="3" type="ORF">LARI1_G007960</name>
</gene>
<feature type="compositionally biased region" description="Low complexity" evidence="1">
    <location>
        <begin position="66"/>
        <end position="79"/>
    </location>
</feature>
<evidence type="ECO:0000313" key="4">
    <source>
        <dbReference type="Proteomes" id="UP000469559"/>
    </source>
</evidence>
<evidence type="ECO:0000313" key="3">
    <source>
        <dbReference type="EMBL" id="TVY14692.1"/>
    </source>
</evidence>
<protein>
    <recommendedName>
        <fullName evidence="2">C2H2-type domain-containing protein</fullName>
    </recommendedName>
</protein>
<dbReference type="PANTHER" id="PTHR42031">
    <property type="entry name" value="KEY LIME PATHOGENICITY PROTEIN"/>
    <property type="match status" value="1"/>
</dbReference>
<reference evidence="3 4" key="1">
    <citation type="submission" date="2018-05" db="EMBL/GenBank/DDBJ databases">
        <title>Whole genome sequencing for identification of molecular markers to develop diagnostic detection tools for the regulated plant pathogen Lachnellula willkommii.</title>
        <authorList>
            <person name="Giroux E."/>
            <person name="Bilodeau G."/>
        </authorList>
    </citation>
    <scope>NUCLEOTIDE SEQUENCE [LARGE SCALE GENOMIC DNA]</scope>
    <source>
        <strain evidence="3 4">CBS 203.66</strain>
    </source>
</reference>
<dbReference type="SMART" id="SM00355">
    <property type="entry name" value="ZnF_C2H2"/>
    <property type="match status" value="6"/>
</dbReference>
<feature type="compositionally biased region" description="Polar residues" evidence="1">
    <location>
        <begin position="80"/>
        <end position="90"/>
    </location>
</feature>
<dbReference type="OrthoDB" id="4738706at2759"/>
<feature type="domain" description="C2H2-type" evidence="2">
    <location>
        <begin position="842"/>
        <end position="872"/>
    </location>
</feature>
<dbReference type="PANTHER" id="PTHR42031:SF1">
    <property type="entry name" value="KEY LIME PATHOGENICITY PROTEIN"/>
    <property type="match status" value="1"/>
</dbReference>
<dbReference type="EMBL" id="QGMF01000635">
    <property type="protein sequence ID" value="TVY14692.1"/>
    <property type="molecule type" value="Genomic_DNA"/>
</dbReference>
<organism evidence="3 4">
    <name type="scientific">Lachnellula arida</name>
    <dbReference type="NCBI Taxonomy" id="1316785"/>
    <lineage>
        <taxon>Eukaryota</taxon>
        <taxon>Fungi</taxon>
        <taxon>Dikarya</taxon>
        <taxon>Ascomycota</taxon>
        <taxon>Pezizomycotina</taxon>
        <taxon>Leotiomycetes</taxon>
        <taxon>Helotiales</taxon>
        <taxon>Lachnaceae</taxon>
        <taxon>Lachnellula</taxon>
    </lineage>
</organism>
<name>A0A8T9B8Q3_9HELO</name>
<feature type="compositionally biased region" description="Polar residues" evidence="1">
    <location>
        <begin position="881"/>
        <end position="890"/>
    </location>
</feature>
<feature type="domain" description="C2H2-type" evidence="2">
    <location>
        <begin position="622"/>
        <end position="648"/>
    </location>
</feature>
<feature type="domain" description="C2H2-type" evidence="2">
    <location>
        <begin position="783"/>
        <end position="804"/>
    </location>
</feature>
<dbReference type="InterPro" id="IPR013087">
    <property type="entry name" value="Znf_C2H2_type"/>
</dbReference>
<dbReference type="InterPro" id="IPR057218">
    <property type="entry name" value="DUF7896"/>
</dbReference>
<evidence type="ECO:0000259" key="2">
    <source>
        <dbReference type="SMART" id="SM00355"/>
    </source>
</evidence>
<dbReference type="Pfam" id="PF25438">
    <property type="entry name" value="DUF7896"/>
    <property type="match status" value="1"/>
</dbReference>
<evidence type="ECO:0000256" key="1">
    <source>
        <dbReference type="SAM" id="MobiDB-lite"/>
    </source>
</evidence>
<proteinExistence type="predicted"/>
<dbReference type="Proteomes" id="UP000469559">
    <property type="component" value="Unassembled WGS sequence"/>
</dbReference>